<gene>
    <name evidence="2" type="ORF">UU38_C0010G0002</name>
</gene>
<proteinExistence type="predicted"/>
<reference evidence="2 3" key="1">
    <citation type="journal article" date="2015" name="Nature">
        <title>rRNA introns, odd ribosomes, and small enigmatic genomes across a large radiation of phyla.</title>
        <authorList>
            <person name="Brown C.T."/>
            <person name="Hug L.A."/>
            <person name="Thomas B.C."/>
            <person name="Sharon I."/>
            <person name="Castelle C.J."/>
            <person name="Singh A."/>
            <person name="Wilkins M.J."/>
            <person name="Williams K.H."/>
            <person name="Banfield J.F."/>
        </authorList>
    </citation>
    <scope>NUCLEOTIDE SEQUENCE [LARGE SCALE GENOMIC DNA]</scope>
</reference>
<evidence type="ECO:0000313" key="2">
    <source>
        <dbReference type="EMBL" id="KKR88309.1"/>
    </source>
</evidence>
<feature type="domain" description="Glycosyltransferase 2-like" evidence="1">
    <location>
        <begin position="8"/>
        <end position="168"/>
    </location>
</feature>
<dbReference type="AlphaFoldDB" id="A0A0G0UHK1"/>
<dbReference type="SUPFAM" id="SSF53448">
    <property type="entry name" value="Nucleotide-diphospho-sugar transferases"/>
    <property type="match status" value="1"/>
</dbReference>
<dbReference type="GO" id="GO:0016740">
    <property type="term" value="F:transferase activity"/>
    <property type="evidence" value="ECO:0007669"/>
    <property type="project" value="UniProtKB-KW"/>
</dbReference>
<dbReference type="InterPro" id="IPR001173">
    <property type="entry name" value="Glyco_trans_2-like"/>
</dbReference>
<evidence type="ECO:0000313" key="3">
    <source>
        <dbReference type="Proteomes" id="UP000033918"/>
    </source>
</evidence>
<dbReference type="Proteomes" id="UP000033918">
    <property type="component" value="Unassembled WGS sequence"/>
</dbReference>
<dbReference type="InterPro" id="IPR050256">
    <property type="entry name" value="Glycosyltransferase_2"/>
</dbReference>
<dbReference type="PANTHER" id="PTHR48090">
    <property type="entry name" value="UNDECAPRENYL-PHOSPHATE 4-DEOXY-4-FORMAMIDO-L-ARABINOSE TRANSFERASE-RELATED"/>
    <property type="match status" value="1"/>
</dbReference>
<dbReference type="CDD" id="cd04179">
    <property type="entry name" value="DPM_DPG-synthase_like"/>
    <property type="match status" value="1"/>
</dbReference>
<dbReference type="Gene3D" id="3.90.550.10">
    <property type="entry name" value="Spore Coat Polysaccharide Biosynthesis Protein SpsA, Chain A"/>
    <property type="match status" value="1"/>
</dbReference>
<dbReference type="Pfam" id="PF00535">
    <property type="entry name" value="Glycos_transf_2"/>
    <property type="match status" value="1"/>
</dbReference>
<accession>A0A0G0UHK1</accession>
<sequence length="238" mass="27009">MYKGKKVSLVFPAFNEEEYIAEAISDFKKLRIIDEIVVVDNNSTDNTAKIALKKKVKVVSEKKQGYGFAIIRGLREAKGDYIFICEPEGTFIAKDALRFLKKIEEFDVVIGTRTNPKYISKKANMGFLLRFGNIFLAKFIQILYRSGFPISDCGCTYRLIKKEVIKKILPKLSVGGSYFLAELLALTILNNFKVLEIPVHYNARVGESKITGSLNRAIWVGLSMLITVLKYRFRGVSR</sequence>
<protein>
    <submittedName>
        <fullName evidence="2">Glycosyl transferase, family 2</fullName>
    </submittedName>
</protein>
<comment type="caution">
    <text evidence="2">The sequence shown here is derived from an EMBL/GenBank/DDBJ whole genome shotgun (WGS) entry which is preliminary data.</text>
</comment>
<keyword evidence="2" id="KW-0808">Transferase</keyword>
<evidence type="ECO:0000259" key="1">
    <source>
        <dbReference type="Pfam" id="PF00535"/>
    </source>
</evidence>
<name>A0A0G0UHK1_9BACT</name>
<dbReference type="EMBL" id="LCAK01000010">
    <property type="protein sequence ID" value="KKR88309.1"/>
    <property type="molecule type" value="Genomic_DNA"/>
</dbReference>
<organism evidence="2 3">
    <name type="scientific">Candidatus Wolfebacteria bacterium GW2011_GWB1_41_12</name>
    <dbReference type="NCBI Taxonomy" id="1619006"/>
    <lineage>
        <taxon>Bacteria</taxon>
        <taxon>Candidatus Wolfeibacteriota</taxon>
    </lineage>
</organism>
<dbReference type="PANTHER" id="PTHR48090:SF7">
    <property type="entry name" value="RFBJ PROTEIN"/>
    <property type="match status" value="1"/>
</dbReference>
<dbReference type="InterPro" id="IPR029044">
    <property type="entry name" value="Nucleotide-diphossugar_trans"/>
</dbReference>